<dbReference type="CDD" id="cd12797">
    <property type="entry name" value="M23_peptidase"/>
    <property type="match status" value="1"/>
</dbReference>
<protein>
    <submittedName>
        <fullName evidence="5">Peptidoglycan DD-metalloendopeptidase family protein</fullName>
    </submittedName>
</protein>
<dbReference type="InterPro" id="IPR050570">
    <property type="entry name" value="Cell_wall_metabolism_enzyme"/>
</dbReference>
<dbReference type="EMBL" id="JAVRHK010000001">
    <property type="protein sequence ID" value="MDT0675330.1"/>
    <property type="molecule type" value="Genomic_DNA"/>
</dbReference>
<dbReference type="Pfam" id="PF01551">
    <property type="entry name" value="Peptidase_M23"/>
    <property type="match status" value="1"/>
</dbReference>
<dbReference type="Gene3D" id="6.10.250.3150">
    <property type="match status" value="1"/>
</dbReference>
<feature type="coiled-coil region" evidence="2">
    <location>
        <begin position="162"/>
        <end position="242"/>
    </location>
</feature>
<keyword evidence="1 3" id="KW-0732">Signal</keyword>
<comment type="caution">
    <text evidence="5">The sequence shown here is derived from an EMBL/GenBank/DDBJ whole genome shotgun (WGS) entry which is preliminary data.</text>
</comment>
<keyword evidence="6" id="KW-1185">Reference proteome</keyword>
<dbReference type="InterPro" id="IPR016047">
    <property type="entry name" value="M23ase_b-sheet_dom"/>
</dbReference>
<dbReference type="PANTHER" id="PTHR21666:SF289">
    <property type="entry name" value="L-ALA--D-GLU ENDOPEPTIDASE"/>
    <property type="match status" value="1"/>
</dbReference>
<proteinExistence type="predicted"/>
<dbReference type="InterPro" id="IPR011055">
    <property type="entry name" value="Dup_hybrid_motif"/>
</dbReference>
<feature type="signal peptide" evidence="3">
    <location>
        <begin position="1"/>
        <end position="24"/>
    </location>
</feature>
<dbReference type="PANTHER" id="PTHR21666">
    <property type="entry name" value="PEPTIDASE-RELATED"/>
    <property type="match status" value="1"/>
</dbReference>
<evidence type="ECO:0000256" key="3">
    <source>
        <dbReference type="SAM" id="SignalP"/>
    </source>
</evidence>
<dbReference type="RefSeq" id="WP_311501787.1">
    <property type="nucleotide sequence ID" value="NZ_JAVRHK010000001.1"/>
</dbReference>
<keyword evidence="2" id="KW-0175">Coiled coil</keyword>
<evidence type="ECO:0000313" key="5">
    <source>
        <dbReference type="EMBL" id="MDT0675330.1"/>
    </source>
</evidence>
<sequence>MRMKKFTHIFLLFITFGLSHGLYAQTNRETLEKKRLELRNEIRKINELRSSNKQKEKSVLTQVEDLNQQIKQTENLINVTDQQANLLTQEINENSQKISALRKELQQLKDDYAGMIQKSYKSKSQQSRIMFLLSSENFLQAYKRLQYMKQYTNYRKEQGEQIRSRTEDLQRLNKNLANQKQEKEKLIAENRNTRQQLEENRKAQQALMATINEKEGQFAAQIKERQQEINRIDQQIEEMVRASIAKANEESGSTSRDVFELTPAAKALAADFANNKGKLPWPVRSGVVTMSFGQHRHPIVQTAIINNNGVNIDTDPGGKARAVFNGTVSEVQLLKGANKAVMVRHGDYITIYDNLDEVYVKRGDVVSTEQEIGEVATNRTTGKTTLHFLIFKNTQKMNPADWIYQM</sequence>
<reference evidence="5 6" key="1">
    <citation type="submission" date="2023-09" db="EMBL/GenBank/DDBJ databases">
        <authorList>
            <person name="Rey-Velasco X."/>
        </authorList>
    </citation>
    <scope>NUCLEOTIDE SEQUENCE [LARGE SCALE GENOMIC DNA]</scope>
    <source>
        <strain evidence="5 6">F117</strain>
    </source>
</reference>
<evidence type="ECO:0000313" key="6">
    <source>
        <dbReference type="Proteomes" id="UP001262582"/>
    </source>
</evidence>
<dbReference type="SUPFAM" id="SSF51261">
    <property type="entry name" value="Duplicated hybrid motif"/>
    <property type="match status" value="1"/>
</dbReference>
<dbReference type="Proteomes" id="UP001262582">
    <property type="component" value="Unassembled WGS sequence"/>
</dbReference>
<feature type="domain" description="M23ase beta-sheet core" evidence="4">
    <location>
        <begin position="307"/>
        <end position="399"/>
    </location>
</feature>
<gene>
    <name evidence="5" type="ORF">RM539_01875</name>
</gene>
<evidence type="ECO:0000259" key="4">
    <source>
        <dbReference type="Pfam" id="PF01551"/>
    </source>
</evidence>
<organism evidence="5 6">
    <name type="scientific">Autumnicola musiva</name>
    <dbReference type="NCBI Taxonomy" id="3075589"/>
    <lineage>
        <taxon>Bacteria</taxon>
        <taxon>Pseudomonadati</taxon>
        <taxon>Bacteroidota</taxon>
        <taxon>Flavobacteriia</taxon>
        <taxon>Flavobacteriales</taxon>
        <taxon>Flavobacteriaceae</taxon>
        <taxon>Autumnicola</taxon>
    </lineage>
</organism>
<feature type="chain" id="PRO_5046865312" evidence="3">
    <location>
        <begin position="25"/>
        <end position="406"/>
    </location>
</feature>
<accession>A0ABU3D1C1</accession>
<feature type="coiled-coil region" evidence="2">
    <location>
        <begin position="28"/>
        <end position="118"/>
    </location>
</feature>
<name>A0ABU3D1C1_9FLAO</name>
<dbReference type="Gene3D" id="2.70.70.10">
    <property type="entry name" value="Glucose Permease (Domain IIA)"/>
    <property type="match status" value="1"/>
</dbReference>
<evidence type="ECO:0000256" key="1">
    <source>
        <dbReference type="ARBA" id="ARBA00022729"/>
    </source>
</evidence>
<evidence type="ECO:0000256" key="2">
    <source>
        <dbReference type="SAM" id="Coils"/>
    </source>
</evidence>